<evidence type="ECO:0000256" key="6">
    <source>
        <dbReference type="ARBA" id="ARBA00035642"/>
    </source>
</evidence>
<dbReference type="PROSITE" id="PS50928">
    <property type="entry name" value="ABC_TM1"/>
    <property type="match status" value="1"/>
</dbReference>
<comment type="subcellular location">
    <subcellularLocation>
        <location evidence="1 8">Cell membrane</location>
        <topology evidence="1 8">Multi-pass membrane protein</topology>
    </subcellularLocation>
</comment>
<evidence type="ECO:0000256" key="9">
    <source>
        <dbReference type="SAM" id="SignalP"/>
    </source>
</evidence>
<feature type="transmembrane region" description="Helical" evidence="8">
    <location>
        <begin position="321"/>
        <end position="343"/>
    </location>
</feature>
<dbReference type="FunFam" id="1.10.3720.10:FF:000001">
    <property type="entry name" value="Glycine betaine ABC transporter, permease"/>
    <property type="match status" value="1"/>
</dbReference>
<comment type="similarity">
    <text evidence="7">In the N-terminal section; belongs to the binding-protein-dependent transport system permease family.</text>
</comment>
<feature type="transmembrane region" description="Helical" evidence="8">
    <location>
        <begin position="482"/>
        <end position="504"/>
    </location>
</feature>
<dbReference type="CDD" id="cd06261">
    <property type="entry name" value="TM_PBP2"/>
    <property type="match status" value="1"/>
</dbReference>
<dbReference type="Pfam" id="PF04069">
    <property type="entry name" value="OpuAC"/>
    <property type="match status" value="1"/>
</dbReference>
<feature type="signal peptide" evidence="9">
    <location>
        <begin position="1"/>
        <end position="27"/>
    </location>
</feature>
<reference evidence="11 12" key="1">
    <citation type="submission" date="2019-02" db="EMBL/GenBank/DDBJ databases">
        <title>Deep-cultivation of Planctomycetes and their phenomic and genomic characterization uncovers novel biology.</title>
        <authorList>
            <person name="Wiegand S."/>
            <person name="Jogler M."/>
            <person name="Boedeker C."/>
            <person name="Pinto D."/>
            <person name="Vollmers J."/>
            <person name="Rivas-Marin E."/>
            <person name="Kohn T."/>
            <person name="Peeters S.H."/>
            <person name="Heuer A."/>
            <person name="Rast P."/>
            <person name="Oberbeckmann S."/>
            <person name="Bunk B."/>
            <person name="Jeske O."/>
            <person name="Meyerdierks A."/>
            <person name="Storesund J.E."/>
            <person name="Kallscheuer N."/>
            <person name="Luecker S."/>
            <person name="Lage O.M."/>
            <person name="Pohl T."/>
            <person name="Merkel B.J."/>
            <person name="Hornburger P."/>
            <person name="Mueller R.-W."/>
            <person name="Bruemmer F."/>
            <person name="Labrenz M."/>
            <person name="Spormann A.M."/>
            <person name="Op den Camp H."/>
            <person name="Overmann J."/>
            <person name="Amann R."/>
            <person name="Jetten M.S.M."/>
            <person name="Mascher T."/>
            <person name="Medema M.H."/>
            <person name="Devos D.P."/>
            <person name="Kaster A.-K."/>
            <person name="Ovreas L."/>
            <person name="Rohde M."/>
            <person name="Galperin M.Y."/>
            <person name="Jogler C."/>
        </authorList>
    </citation>
    <scope>NUCLEOTIDE SEQUENCE [LARGE SCALE GENOMIC DNA]</scope>
    <source>
        <strain evidence="11 12">ETA_A8</strain>
    </source>
</reference>
<evidence type="ECO:0000259" key="10">
    <source>
        <dbReference type="PROSITE" id="PS50928"/>
    </source>
</evidence>
<evidence type="ECO:0000256" key="3">
    <source>
        <dbReference type="ARBA" id="ARBA00022692"/>
    </source>
</evidence>
<accession>A0A517Y5P3</accession>
<dbReference type="InterPro" id="IPR035906">
    <property type="entry name" value="MetI-like_sf"/>
</dbReference>
<feature type="transmembrane region" description="Helical" evidence="8">
    <location>
        <begin position="350"/>
        <end position="371"/>
    </location>
</feature>
<evidence type="ECO:0000256" key="5">
    <source>
        <dbReference type="ARBA" id="ARBA00023136"/>
    </source>
</evidence>
<evidence type="ECO:0000256" key="7">
    <source>
        <dbReference type="ARBA" id="ARBA00035652"/>
    </source>
</evidence>
<comment type="similarity">
    <text evidence="8">Belongs to the binding-protein-dependent transport system permease family.</text>
</comment>
<dbReference type="GO" id="GO:0043190">
    <property type="term" value="C:ATP-binding cassette (ABC) transporter complex"/>
    <property type="evidence" value="ECO:0007669"/>
    <property type="project" value="InterPro"/>
</dbReference>
<dbReference type="GO" id="GO:0031460">
    <property type="term" value="P:glycine betaine transport"/>
    <property type="evidence" value="ECO:0007669"/>
    <property type="project" value="TreeGrafter"/>
</dbReference>
<dbReference type="GO" id="GO:0022857">
    <property type="term" value="F:transmembrane transporter activity"/>
    <property type="evidence" value="ECO:0007669"/>
    <property type="project" value="InterPro"/>
</dbReference>
<evidence type="ECO:0000256" key="8">
    <source>
        <dbReference type="RuleBase" id="RU363032"/>
    </source>
</evidence>
<dbReference type="Proteomes" id="UP000315017">
    <property type="component" value="Chromosome"/>
</dbReference>
<dbReference type="KEGG" id="aagg:ETAA8_06270"/>
<keyword evidence="12" id="KW-1185">Reference proteome</keyword>
<proteinExistence type="inferred from homology"/>
<feature type="domain" description="ABC transmembrane type-1" evidence="10">
    <location>
        <begin position="317"/>
        <end position="496"/>
    </location>
</feature>
<gene>
    <name evidence="11" type="primary">opuBB</name>
    <name evidence="11" type="ORF">ETAA8_06270</name>
</gene>
<evidence type="ECO:0000256" key="4">
    <source>
        <dbReference type="ARBA" id="ARBA00022989"/>
    </source>
</evidence>
<dbReference type="EMBL" id="CP036274">
    <property type="protein sequence ID" value="QDU25558.1"/>
    <property type="molecule type" value="Genomic_DNA"/>
</dbReference>
<dbReference type="CDD" id="cd13607">
    <property type="entry name" value="PBP2_AfProX_like"/>
    <property type="match status" value="1"/>
</dbReference>
<keyword evidence="5 8" id="KW-0472">Membrane</keyword>
<evidence type="ECO:0000313" key="12">
    <source>
        <dbReference type="Proteomes" id="UP000315017"/>
    </source>
</evidence>
<dbReference type="InterPro" id="IPR000515">
    <property type="entry name" value="MetI-like"/>
</dbReference>
<dbReference type="PANTHER" id="PTHR30177:SF4">
    <property type="entry name" value="OSMOPROTECTANT IMPORT PERMEASE PROTEIN OSMW"/>
    <property type="match status" value="1"/>
</dbReference>
<protein>
    <submittedName>
        <fullName evidence="11">Choline transport system permease protein OpuBB</fullName>
    </submittedName>
</protein>
<dbReference type="OrthoDB" id="9801163at2"/>
<evidence type="ECO:0000256" key="2">
    <source>
        <dbReference type="ARBA" id="ARBA00022448"/>
    </source>
</evidence>
<keyword evidence="3 8" id="KW-0812">Transmembrane</keyword>
<dbReference type="Gene3D" id="1.10.3720.10">
    <property type="entry name" value="MetI-like"/>
    <property type="match status" value="1"/>
</dbReference>
<feature type="transmembrane region" description="Helical" evidence="8">
    <location>
        <begin position="443"/>
        <end position="462"/>
    </location>
</feature>
<dbReference type="InterPro" id="IPR007210">
    <property type="entry name" value="ABC_Gly_betaine_transp_sub-bd"/>
</dbReference>
<name>A0A517Y5P3_9BACT</name>
<dbReference type="SUPFAM" id="SSF53850">
    <property type="entry name" value="Periplasmic binding protein-like II"/>
    <property type="match status" value="1"/>
</dbReference>
<sequence length="514" mass="55728" precursor="true">MKSTMSHLLRITIALILLWVLASPADAQEKVVVGSKSYNEPIILGEMAAHLARQAGAQATHRAELGGTQIVYQALLKGDLDLYFEYTGTLLGEIFAGENLRTDDEIRAALATQGIRMGKPLGFNNTYALGMKEARAEELGITKISDLARLASTDKRVADLKIGVSDEFIHRKDAWPGLKERYHLPFEVTGMDHNLAYRGLDTGTLDVTDIYSTDAQVQLYNLRVLEDDLGYFPNYYCVALYREDLEQRAPEVVAAVKKLEGLIGNGAMTEMNARVQVDRQSESQVAAEFLKQKLDIDVPLPPDDRWQKLIRNLTRTTVQQLRLVVISLTAAILVAVPLGIIAFRRPRIGHIILGAVGVIQTLPSLAVLVFLVPLLGIGPAPAIAALFLYSLLPIVRNTYTGLRDITGNLRESATVLGLDDYARLRLVELPLASRSILSGIKTAAVINVGAATIGGLIGAGGYGQPIMTGLRLADTSLLLQGAIPAALMAIAVDSLFGFAERFIVPAGLQIKQGD</sequence>
<evidence type="ECO:0000256" key="1">
    <source>
        <dbReference type="ARBA" id="ARBA00004651"/>
    </source>
</evidence>
<dbReference type="Pfam" id="PF00528">
    <property type="entry name" value="BPD_transp_1"/>
    <property type="match status" value="1"/>
</dbReference>
<keyword evidence="4 8" id="KW-1133">Transmembrane helix</keyword>
<dbReference type="InterPro" id="IPR041894">
    <property type="entry name" value="PBP2_ProX-like"/>
</dbReference>
<evidence type="ECO:0000313" key="11">
    <source>
        <dbReference type="EMBL" id="QDU25558.1"/>
    </source>
</evidence>
<feature type="chain" id="PRO_5022081330" evidence="9">
    <location>
        <begin position="28"/>
        <end position="514"/>
    </location>
</feature>
<dbReference type="PANTHER" id="PTHR30177">
    <property type="entry name" value="GLYCINE BETAINE/L-PROLINE TRANSPORT SYSTEM PERMEASE PROTEIN PROW"/>
    <property type="match status" value="1"/>
</dbReference>
<feature type="transmembrane region" description="Helical" evidence="8">
    <location>
        <begin position="377"/>
        <end position="395"/>
    </location>
</feature>
<dbReference type="Gene3D" id="3.40.190.10">
    <property type="entry name" value="Periplasmic binding protein-like II"/>
    <property type="match status" value="1"/>
</dbReference>
<dbReference type="Gene3D" id="3.40.190.120">
    <property type="entry name" value="Osmoprotection protein (prox), domain 2"/>
    <property type="match status" value="1"/>
</dbReference>
<dbReference type="AlphaFoldDB" id="A0A517Y5P3"/>
<organism evidence="11 12">
    <name type="scientific">Anatilimnocola aggregata</name>
    <dbReference type="NCBI Taxonomy" id="2528021"/>
    <lineage>
        <taxon>Bacteria</taxon>
        <taxon>Pseudomonadati</taxon>
        <taxon>Planctomycetota</taxon>
        <taxon>Planctomycetia</taxon>
        <taxon>Pirellulales</taxon>
        <taxon>Pirellulaceae</taxon>
        <taxon>Anatilimnocola</taxon>
    </lineage>
</organism>
<keyword evidence="2 8" id="KW-0813">Transport</keyword>
<keyword evidence="9" id="KW-0732">Signal</keyword>
<dbReference type="SUPFAM" id="SSF161098">
    <property type="entry name" value="MetI-like"/>
    <property type="match status" value="1"/>
</dbReference>
<comment type="similarity">
    <text evidence="6">In the C-terminal section; belongs to the OsmX family.</text>
</comment>
<dbReference type="InterPro" id="IPR051204">
    <property type="entry name" value="ABC_transp_perm/SBD"/>
</dbReference>